<proteinExistence type="predicted"/>
<organism evidence="9">
    <name type="scientific">Candidatus Thiocaldithrix dubininis</name>
    <dbReference type="NCBI Taxonomy" id="3080823"/>
    <lineage>
        <taxon>Bacteria</taxon>
        <taxon>Pseudomonadati</taxon>
        <taxon>Pseudomonadota</taxon>
        <taxon>Gammaproteobacteria</taxon>
        <taxon>Thiotrichales</taxon>
        <taxon>Thiotrichaceae</taxon>
        <taxon>Candidatus Thiocaldithrix</taxon>
    </lineage>
</organism>
<dbReference type="PRINTS" id="PR01434">
    <property type="entry name" value="NADHDHGNASE5"/>
</dbReference>
<dbReference type="GO" id="GO:0015990">
    <property type="term" value="P:electron transport coupled proton transport"/>
    <property type="evidence" value="ECO:0007669"/>
    <property type="project" value="TreeGrafter"/>
</dbReference>
<name>A0AA95H6E6_9GAMM</name>
<evidence type="ECO:0000259" key="8">
    <source>
        <dbReference type="Pfam" id="PF00662"/>
    </source>
</evidence>
<evidence type="ECO:0000256" key="5">
    <source>
        <dbReference type="RuleBase" id="RU000320"/>
    </source>
</evidence>
<evidence type="ECO:0000256" key="2">
    <source>
        <dbReference type="ARBA" id="ARBA00022692"/>
    </source>
</evidence>
<evidence type="ECO:0000313" key="9">
    <source>
        <dbReference type="EMBL" id="WGZ91085.1"/>
    </source>
</evidence>
<dbReference type="GO" id="GO:0003954">
    <property type="term" value="F:NADH dehydrogenase activity"/>
    <property type="evidence" value="ECO:0007669"/>
    <property type="project" value="TreeGrafter"/>
</dbReference>
<reference evidence="9" key="1">
    <citation type="journal article" date="2023" name="Int. J. Mol. Sci.">
        <title>Metagenomics Revealed a New Genus 'Candidatus Thiocaldithrix dubininis' gen. nov., sp. nov. and a New Species 'Candidatus Thiothrix putei' sp. nov. in the Family Thiotrichaceae, Some Members of Which Have Traits of Both Na+- and H+-Motive Energetics.</title>
        <authorList>
            <person name="Ravin N.V."/>
            <person name="Muntyan M.S."/>
            <person name="Smolyakov D.D."/>
            <person name="Rudenko T.S."/>
            <person name="Beletsky A.V."/>
            <person name="Mardanov A.V."/>
            <person name="Grabovich M.Y."/>
        </authorList>
    </citation>
    <scope>NUCLEOTIDE SEQUENCE</scope>
    <source>
        <strain evidence="9">GKL-01</strain>
    </source>
</reference>
<dbReference type="InterPro" id="IPR001516">
    <property type="entry name" value="Proton_antipo_N"/>
</dbReference>
<dbReference type="PANTHER" id="PTHR42829">
    <property type="entry name" value="NADH-UBIQUINONE OXIDOREDUCTASE CHAIN 5"/>
    <property type="match status" value="1"/>
</dbReference>
<dbReference type="InterPro" id="IPR003945">
    <property type="entry name" value="NU5C-like"/>
</dbReference>
<evidence type="ECO:0000256" key="6">
    <source>
        <dbReference type="SAM" id="Phobius"/>
    </source>
</evidence>
<comment type="subcellular location">
    <subcellularLocation>
        <location evidence="1">Endomembrane system</location>
        <topology evidence="1">Multi-pass membrane protein</topology>
    </subcellularLocation>
    <subcellularLocation>
        <location evidence="5">Membrane</location>
        <topology evidence="5">Multi-pass membrane protein</topology>
    </subcellularLocation>
</comment>
<dbReference type="PANTHER" id="PTHR42829:SF2">
    <property type="entry name" value="NADH-UBIQUINONE OXIDOREDUCTASE CHAIN 5"/>
    <property type="match status" value="1"/>
</dbReference>
<feature type="transmembrane region" description="Helical" evidence="6">
    <location>
        <begin position="90"/>
        <end position="111"/>
    </location>
</feature>
<dbReference type="Pfam" id="PF00361">
    <property type="entry name" value="Proton_antipo_M"/>
    <property type="match status" value="1"/>
</dbReference>
<keyword evidence="4 6" id="KW-0472">Membrane</keyword>
<dbReference type="KEGG" id="tdu:QJT80_01115"/>
<reference evidence="9" key="2">
    <citation type="submission" date="2023-04" db="EMBL/GenBank/DDBJ databases">
        <authorList>
            <person name="Beletskiy A.V."/>
            <person name="Mardanov A.V."/>
            <person name="Ravin N.V."/>
        </authorList>
    </citation>
    <scope>NUCLEOTIDE SEQUENCE</scope>
    <source>
        <strain evidence="9">GKL-01</strain>
    </source>
</reference>
<dbReference type="GO" id="GO:0042773">
    <property type="term" value="P:ATP synthesis coupled electron transport"/>
    <property type="evidence" value="ECO:0007669"/>
    <property type="project" value="InterPro"/>
</dbReference>
<dbReference type="GO" id="GO:0008137">
    <property type="term" value="F:NADH dehydrogenase (ubiquinone) activity"/>
    <property type="evidence" value="ECO:0007669"/>
    <property type="project" value="InterPro"/>
</dbReference>
<gene>
    <name evidence="9" type="ORF">QJT80_01115</name>
</gene>
<feature type="transmembrane region" description="Helical" evidence="6">
    <location>
        <begin position="40"/>
        <end position="62"/>
    </location>
</feature>
<dbReference type="EMBL" id="CP124755">
    <property type="protein sequence ID" value="WGZ91085.1"/>
    <property type="molecule type" value="Genomic_DNA"/>
</dbReference>
<feature type="domain" description="NADH-Ubiquinone oxidoreductase (complex I) chain 5 N-terminal" evidence="8">
    <location>
        <begin position="74"/>
        <end position="124"/>
    </location>
</feature>
<keyword evidence="3 6" id="KW-1133">Transmembrane helix</keyword>
<feature type="transmembrane region" description="Helical" evidence="6">
    <location>
        <begin position="147"/>
        <end position="166"/>
    </location>
</feature>
<protein>
    <submittedName>
        <fullName evidence="9">Proton-conducting transporter membrane subunit</fullName>
    </submittedName>
</protein>
<dbReference type="InterPro" id="IPR001750">
    <property type="entry name" value="ND/Mrp_TM"/>
</dbReference>
<dbReference type="Proteomes" id="UP001300672">
    <property type="component" value="Chromosome"/>
</dbReference>
<dbReference type="GO" id="GO:0012505">
    <property type="term" value="C:endomembrane system"/>
    <property type="evidence" value="ECO:0007669"/>
    <property type="project" value="UniProtKB-SubCell"/>
</dbReference>
<sequence length="518" mass="56873">MPNGIWLAIPGIPLVTAGLIGILQILGITRTEEGERPVRWLGLGALASSLILVLIAVADYLAQGVPHSLVVANWLQSGQYLSTLSFRIDGLSLTFATLIAVISLLVMRFAVNYLHREIGFARFFMVLCLFTTAMQIIALSGSAVLSFVGWELAGISSYLLIAYNWASNTATDNATRAFVTNRVGDASFLLGIFMGFAWYGSSEWSVLLAPNVHISGLLLAIMTLGFMGAALVKSAQFPFSAWITRALEGPTPSSTIFYGSIMVHAGIYLLLRIHPLLQQVPELGYLLGFIGVLTVIYGGLGGLVQTDIKTSLVFSTLAQTGLMLLEIAFGWYALALVHLVLHAIWRAYQFLYSPSFAQFVQWQPAPAAPHWLQRYPRLYSAALHRFWLDPLADWLFIRPTQALSQEAQVFDGHILDKLSGTPSQSTGISSLADMQAIQQGRLRLENQIGVGSGLMGKSMQALAEYFEGIEQHLLLQQQSGKAKHTLRLIGHYLERVDRLLSQPRYLILLIAVTLVVIL</sequence>
<accession>A0AA95H6E6</accession>
<evidence type="ECO:0000256" key="4">
    <source>
        <dbReference type="ARBA" id="ARBA00023136"/>
    </source>
</evidence>
<feature type="transmembrane region" description="Helical" evidence="6">
    <location>
        <begin position="178"/>
        <end position="200"/>
    </location>
</feature>
<feature type="transmembrane region" description="Helical" evidence="6">
    <location>
        <begin position="123"/>
        <end position="141"/>
    </location>
</feature>
<dbReference type="AlphaFoldDB" id="A0AA95H6E6"/>
<feature type="transmembrane region" description="Helical" evidence="6">
    <location>
        <begin position="6"/>
        <end position="28"/>
    </location>
</feature>
<feature type="transmembrane region" description="Helical" evidence="6">
    <location>
        <begin position="212"/>
        <end position="232"/>
    </location>
</feature>
<dbReference type="GO" id="GO:0016020">
    <property type="term" value="C:membrane"/>
    <property type="evidence" value="ECO:0007669"/>
    <property type="project" value="UniProtKB-SubCell"/>
</dbReference>
<evidence type="ECO:0000256" key="3">
    <source>
        <dbReference type="ARBA" id="ARBA00022989"/>
    </source>
</evidence>
<dbReference type="Pfam" id="PF00662">
    <property type="entry name" value="Proton_antipo_N"/>
    <property type="match status" value="1"/>
</dbReference>
<evidence type="ECO:0000256" key="1">
    <source>
        <dbReference type="ARBA" id="ARBA00004127"/>
    </source>
</evidence>
<feature type="domain" description="NADH:quinone oxidoreductase/Mrp antiporter transmembrane" evidence="7">
    <location>
        <begin position="142"/>
        <end position="356"/>
    </location>
</feature>
<evidence type="ECO:0000259" key="7">
    <source>
        <dbReference type="Pfam" id="PF00361"/>
    </source>
</evidence>
<feature type="transmembrane region" description="Helical" evidence="6">
    <location>
        <begin position="253"/>
        <end position="271"/>
    </location>
</feature>
<keyword evidence="2 5" id="KW-0812">Transmembrane</keyword>
<feature type="transmembrane region" description="Helical" evidence="6">
    <location>
        <begin position="283"/>
        <end position="304"/>
    </location>
</feature>